<comment type="catalytic activity">
    <reaction evidence="12">
        <text>a di-trans,poly-cis-dolichyl phosphate + UDP-alpha-D-glucose = a di-trans,poly-cis-dolichyl beta-D-glucosyl phosphate + UDP</text>
        <dbReference type="Rhea" id="RHEA:15401"/>
        <dbReference type="Rhea" id="RHEA-COMP:19498"/>
        <dbReference type="Rhea" id="RHEA-COMP:19502"/>
        <dbReference type="ChEBI" id="CHEBI:57525"/>
        <dbReference type="ChEBI" id="CHEBI:57683"/>
        <dbReference type="ChEBI" id="CHEBI:58223"/>
        <dbReference type="ChEBI" id="CHEBI:58885"/>
        <dbReference type="EC" id="2.4.1.117"/>
    </reaction>
    <physiologicalReaction direction="left-to-right" evidence="12">
        <dbReference type="Rhea" id="RHEA:15402"/>
    </physiologicalReaction>
</comment>
<evidence type="ECO:0000256" key="10">
    <source>
        <dbReference type="ARBA" id="ARBA00022989"/>
    </source>
</evidence>
<dbReference type="CDD" id="cd04188">
    <property type="entry name" value="DPG_synthase"/>
    <property type="match status" value="1"/>
</dbReference>
<keyword evidence="8" id="KW-0256">Endoplasmic reticulum</keyword>
<dbReference type="InterPro" id="IPR001173">
    <property type="entry name" value="Glyco_trans_2-like"/>
</dbReference>
<dbReference type="EC" id="2.4.1.117" evidence="4"/>
<dbReference type="Pfam" id="PF00535">
    <property type="entry name" value="Glycos_transf_2"/>
    <property type="match status" value="1"/>
</dbReference>
<evidence type="ECO:0000313" key="14">
    <source>
        <dbReference type="EMBL" id="PIS07481.1"/>
    </source>
</evidence>
<name>A0A2H0W5Z6_9BACT</name>
<evidence type="ECO:0000256" key="8">
    <source>
        <dbReference type="ARBA" id="ARBA00022824"/>
    </source>
</evidence>
<proteinExistence type="inferred from homology"/>
<comment type="subcellular location">
    <subcellularLocation>
        <location evidence="1">Endoplasmic reticulum membrane</location>
        <topology evidence="1">Single-pass membrane protein</topology>
    </subcellularLocation>
</comment>
<evidence type="ECO:0000256" key="2">
    <source>
        <dbReference type="ARBA" id="ARBA00004922"/>
    </source>
</evidence>
<evidence type="ECO:0000256" key="9">
    <source>
        <dbReference type="ARBA" id="ARBA00022968"/>
    </source>
</evidence>
<dbReference type="SUPFAM" id="SSF53448">
    <property type="entry name" value="Nucleotide-diphospho-sugar transferases"/>
    <property type="match status" value="1"/>
</dbReference>
<evidence type="ECO:0000256" key="1">
    <source>
        <dbReference type="ARBA" id="ARBA00004389"/>
    </source>
</evidence>
<sequence>MKDKIKLTIVVPAYKEEKRIHLILDAVEKYAESKDFNIETIVVVDGSPDKTAEVAKSYSGKITGLRVIDREKNLGKGGTVREGIVEAKGDHIIFADADNSTPIEQVDKLLPFMTKYEVVIGSRYIKGGEMATPQPFIRRLGSRFLNIIIQFFAVPGIKDTQCGFKMFQRDAAYEIFKHTKVTDFSFDIELLAVARKLGYKIKEVGIIWHDNPHSTVSPFRDGWRLIKDTFEIGKRLKREKF</sequence>
<keyword evidence="7" id="KW-0812">Transmembrane</keyword>
<dbReference type="InterPro" id="IPR029044">
    <property type="entry name" value="Nucleotide-diphossugar_trans"/>
</dbReference>
<evidence type="ECO:0000256" key="5">
    <source>
        <dbReference type="ARBA" id="ARBA00022676"/>
    </source>
</evidence>
<dbReference type="AlphaFoldDB" id="A0A2H0W5Z6"/>
<evidence type="ECO:0000256" key="12">
    <source>
        <dbReference type="ARBA" id="ARBA00045097"/>
    </source>
</evidence>
<accession>A0A2H0W5Z6</accession>
<comment type="pathway">
    <text evidence="2">Protein modification; protein glycosylation.</text>
</comment>
<evidence type="ECO:0000256" key="6">
    <source>
        <dbReference type="ARBA" id="ARBA00022679"/>
    </source>
</evidence>
<dbReference type="Proteomes" id="UP000231382">
    <property type="component" value="Unassembled WGS sequence"/>
</dbReference>
<reference evidence="15" key="1">
    <citation type="submission" date="2017-09" db="EMBL/GenBank/DDBJ databases">
        <title>Depth-based differentiation of microbial function through sediment-hosted aquifers and enrichment of novel symbionts in the deep terrestrial subsurface.</title>
        <authorList>
            <person name="Probst A.J."/>
            <person name="Ladd B."/>
            <person name="Jarett J.K."/>
            <person name="Geller-Mcgrath D.E."/>
            <person name="Sieber C.M.K."/>
            <person name="Emerson J.B."/>
            <person name="Anantharaman K."/>
            <person name="Thomas B.C."/>
            <person name="Malmstrom R."/>
            <person name="Stieglmeier M."/>
            <person name="Klingl A."/>
            <person name="Woyke T."/>
            <person name="Ryan C.M."/>
            <person name="Banfield J.F."/>
        </authorList>
    </citation>
    <scope>NUCLEOTIDE SEQUENCE [LARGE SCALE GENOMIC DNA]</scope>
</reference>
<protein>
    <recommendedName>
        <fullName evidence="4">dolichyl-phosphate beta-glucosyltransferase</fullName>
        <ecNumber evidence="4">2.4.1.117</ecNumber>
    </recommendedName>
</protein>
<dbReference type="GO" id="GO:0004581">
    <property type="term" value="F:dolichyl-phosphate beta-glucosyltransferase activity"/>
    <property type="evidence" value="ECO:0007669"/>
    <property type="project" value="UniProtKB-EC"/>
</dbReference>
<evidence type="ECO:0000256" key="11">
    <source>
        <dbReference type="ARBA" id="ARBA00023136"/>
    </source>
</evidence>
<dbReference type="EMBL" id="PEZW01000021">
    <property type="protein sequence ID" value="PIS07481.1"/>
    <property type="molecule type" value="Genomic_DNA"/>
</dbReference>
<evidence type="ECO:0000256" key="7">
    <source>
        <dbReference type="ARBA" id="ARBA00022692"/>
    </source>
</evidence>
<gene>
    <name evidence="14" type="ORF">COT78_03350</name>
</gene>
<evidence type="ECO:0000256" key="3">
    <source>
        <dbReference type="ARBA" id="ARBA00006739"/>
    </source>
</evidence>
<keyword evidence="6" id="KW-0808">Transferase</keyword>
<comment type="similarity">
    <text evidence="3">Belongs to the glycosyltransferase 2 family.</text>
</comment>
<dbReference type="GO" id="GO:0006487">
    <property type="term" value="P:protein N-linked glycosylation"/>
    <property type="evidence" value="ECO:0007669"/>
    <property type="project" value="TreeGrafter"/>
</dbReference>
<comment type="caution">
    <text evidence="14">The sequence shown here is derived from an EMBL/GenBank/DDBJ whole genome shotgun (WGS) entry which is preliminary data.</text>
</comment>
<dbReference type="Gene3D" id="3.90.550.10">
    <property type="entry name" value="Spore Coat Polysaccharide Biosynthesis Protein SpsA, Chain A"/>
    <property type="match status" value="1"/>
</dbReference>
<feature type="domain" description="Glycosyltransferase 2-like" evidence="13">
    <location>
        <begin position="8"/>
        <end position="176"/>
    </location>
</feature>
<evidence type="ECO:0000259" key="13">
    <source>
        <dbReference type="Pfam" id="PF00535"/>
    </source>
</evidence>
<dbReference type="InterPro" id="IPR035518">
    <property type="entry name" value="DPG_synthase"/>
</dbReference>
<dbReference type="PANTHER" id="PTHR10859:SF91">
    <property type="entry name" value="DOLICHYL-PHOSPHATE BETA-GLUCOSYLTRANSFERASE"/>
    <property type="match status" value="1"/>
</dbReference>
<keyword evidence="5" id="KW-0328">Glycosyltransferase</keyword>
<dbReference type="PANTHER" id="PTHR10859">
    <property type="entry name" value="GLYCOSYL TRANSFERASE"/>
    <property type="match status" value="1"/>
</dbReference>
<keyword evidence="11" id="KW-0472">Membrane</keyword>
<keyword evidence="9" id="KW-0735">Signal-anchor</keyword>
<keyword evidence="10" id="KW-1133">Transmembrane helix</keyword>
<evidence type="ECO:0000256" key="4">
    <source>
        <dbReference type="ARBA" id="ARBA00012583"/>
    </source>
</evidence>
<evidence type="ECO:0000313" key="15">
    <source>
        <dbReference type="Proteomes" id="UP000231382"/>
    </source>
</evidence>
<organism evidence="14 15">
    <name type="scientific">Candidatus Berkelbacteria bacterium CG10_big_fil_rev_8_21_14_0_10_43_13</name>
    <dbReference type="NCBI Taxonomy" id="1974514"/>
    <lineage>
        <taxon>Bacteria</taxon>
        <taxon>Candidatus Berkelbacteria</taxon>
    </lineage>
</organism>